<reference evidence="10" key="1">
    <citation type="journal article" date="2024" name="Gigascience">
        <title>Chromosome-level genome of the poultry shaft louse Menopon gallinae provides insight into the host-switching and adaptive evolution of parasitic lice.</title>
        <authorList>
            <person name="Xu Y."/>
            <person name="Ma L."/>
            <person name="Liu S."/>
            <person name="Liang Y."/>
            <person name="Liu Q."/>
            <person name="He Z."/>
            <person name="Tian L."/>
            <person name="Duan Y."/>
            <person name="Cai W."/>
            <person name="Li H."/>
            <person name="Song F."/>
        </authorList>
    </citation>
    <scope>NUCLEOTIDE SEQUENCE</scope>
    <source>
        <strain evidence="10">Cailab_2023a</strain>
    </source>
</reference>
<feature type="transmembrane region" description="Helical" evidence="8">
    <location>
        <begin position="296"/>
        <end position="315"/>
    </location>
</feature>
<keyword evidence="5 8" id="KW-0812">Transmembrane</keyword>
<evidence type="ECO:0000313" key="10">
    <source>
        <dbReference type="EMBL" id="KAL0278204.1"/>
    </source>
</evidence>
<sequence length="492" mass="54651">MRMSQKAGKLWPQFLITILCNISSLSFGLQAGWLSPLQPALQSENSPLGGPPLTVEEISWIGSLPSISLIVCSPVFGYLMNRFGRKKACFIATAPNILNYLLLIFANNVYMVYVARLIGGFCSTGGFIVAPVYINETCEARWRGFLGGLMGAFIKIGIIVSYIIGGYMSYFMLNLISMAFTVFYVFCYLWMPESPVYLMTVDKKEEAKESLLKMRGAEYTGVDKEISQIEYLINEVQGTSEKYTMKSFFKTRATRRALIIVCGVYTVQMLGGYPAIVRYTVDIFRRSDSTMSPRMAAIMLGIAQLLSSIVGASLMDRLGRKFLLLLFTFTMSISLLSFSGYLFLKSVIDESSFGGVLKYVPLVSMLAYISSYATAYGSVPFVLVPELFAPEARAAGAAFSNLWISIFEFIVVKMFPTVTEYIGLLSSLLIFSGNCAVGLIFLQFVMFETKGLEFEVVYKKLIGKKTEKVNSFEGKALDPLITNPSEKNSLKV</sequence>
<feature type="transmembrane region" description="Helical" evidence="8">
    <location>
        <begin position="322"/>
        <end position="343"/>
    </location>
</feature>
<feature type="transmembrane region" description="Helical" evidence="8">
    <location>
        <begin position="363"/>
        <end position="384"/>
    </location>
</feature>
<keyword evidence="6 8" id="KW-1133">Transmembrane helix</keyword>
<feature type="transmembrane region" description="Helical" evidence="8">
    <location>
        <begin position="58"/>
        <end position="81"/>
    </location>
</feature>
<dbReference type="Pfam" id="PF00083">
    <property type="entry name" value="Sugar_tr"/>
    <property type="match status" value="1"/>
</dbReference>
<feature type="domain" description="Major facilitator superfamily (MFS) profile" evidence="9">
    <location>
        <begin position="16"/>
        <end position="450"/>
    </location>
</feature>
<dbReference type="EMBL" id="JARGDH010000001">
    <property type="protein sequence ID" value="KAL0278204.1"/>
    <property type="molecule type" value="Genomic_DNA"/>
</dbReference>
<feature type="transmembrane region" description="Helical" evidence="8">
    <location>
        <begin position="421"/>
        <end position="442"/>
    </location>
</feature>
<dbReference type="InterPro" id="IPR050549">
    <property type="entry name" value="MFS_Trehalose_Transporter"/>
</dbReference>
<evidence type="ECO:0000256" key="7">
    <source>
        <dbReference type="ARBA" id="ARBA00023136"/>
    </source>
</evidence>
<feature type="transmembrane region" description="Helical" evidence="8">
    <location>
        <begin position="396"/>
        <end position="415"/>
    </location>
</feature>
<organism evidence="10">
    <name type="scientific">Menopon gallinae</name>
    <name type="common">poultry shaft louse</name>
    <dbReference type="NCBI Taxonomy" id="328185"/>
    <lineage>
        <taxon>Eukaryota</taxon>
        <taxon>Metazoa</taxon>
        <taxon>Ecdysozoa</taxon>
        <taxon>Arthropoda</taxon>
        <taxon>Hexapoda</taxon>
        <taxon>Insecta</taxon>
        <taxon>Pterygota</taxon>
        <taxon>Neoptera</taxon>
        <taxon>Paraneoptera</taxon>
        <taxon>Psocodea</taxon>
        <taxon>Troctomorpha</taxon>
        <taxon>Phthiraptera</taxon>
        <taxon>Amblycera</taxon>
        <taxon>Menoponidae</taxon>
        <taxon>Menopon</taxon>
    </lineage>
</organism>
<protein>
    <recommendedName>
        <fullName evidence="9">Major facilitator superfamily (MFS) profile domain-containing protein</fullName>
    </recommendedName>
</protein>
<name>A0AAW2I7P3_9NEOP</name>
<evidence type="ECO:0000256" key="3">
    <source>
        <dbReference type="ARBA" id="ARBA00022475"/>
    </source>
</evidence>
<feature type="transmembrane region" description="Helical" evidence="8">
    <location>
        <begin position="170"/>
        <end position="191"/>
    </location>
</feature>
<keyword evidence="2" id="KW-0813">Transport</keyword>
<dbReference type="InterPro" id="IPR005828">
    <property type="entry name" value="MFS_sugar_transport-like"/>
</dbReference>
<dbReference type="PRINTS" id="PR00171">
    <property type="entry name" value="SUGRTRNSPORT"/>
</dbReference>
<evidence type="ECO:0000256" key="5">
    <source>
        <dbReference type="ARBA" id="ARBA00022692"/>
    </source>
</evidence>
<dbReference type="PANTHER" id="PTHR48021:SF1">
    <property type="entry name" value="GH07001P-RELATED"/>
    <property type="match status" value="1"/>
</dbReference>
<evidence type="ECO:0000256" key="4">
    <source>
        <dbReference type="ARBA" id="ARBA00022597"/>
    </source>
</evidence>
<evidence type="ECO:0000256" key="2">
    <source>
        <dbReference type="ARBA" id="ARBA00022448"/>
    </source>
</evidence>
<keyword evidence="7 8" id="KW-0472">Membrane</keyword>
<dbReference type="GO" id="GO:0005886">
    <property type="term" value="C:plasma membrane"/>
    <property type="evidence" value="ECO:0007669"/>
    <property type="project" value="UniProtKB-SubCell"/>
</dbReference>
<evidence type="ECO:0000256" key="6">
    <source>
        <dbReference type="ARBA" id="ARBA00022989"/>
    </source>
</evidence>
<dbReference type="PROSITE" id="PS50850">
    <property type="entry name" value="MFS"/>
    <property type="match status" value="1"/>
</dbReference>
<dbReference type="GO" id="GO:0022857">
    <property type="term" value="F:transmembrane transporter activity"/>
    <property type="evidence" value="ECO:0007669"/>
    <property type="project" value="InterPro"/>
</dbReference>
<dbReference type="PANTHER" id="PTHR48021">
    <property type="match status" value="1"/>
</dbReference>
<feature type="transmembrane region" description="Helical" evidence="8">
    <location>
        <begin position="113"/>
        <end position="133"/>
    </location>
</feature>
<feature type="transmembrane region" description="Helical" evidence="8">
    <location>
        <begin position="257"/>
        <end position="276"/>
    </location>
</feature>
<comment type="caution">
    <text evidence="10">The sequence shown here is derived from an EMBL/GenBank/DDBJ whole genome shotgun (WGS) entry which is preliminary data.</text>
</comment>
<dbReference type="AlphaFoldDB" id="A0AAW2I7P3"/>
<dbReference type="InterPro" id="IPR036259">
    <property type="entry name" value="MFS_trans_sf"/>
</dbReference>
<dbReference type="Gene3D" id="1.20.1250.20">
    <property type="entry name" value="MFS general substrate transporter like domains"/>
    <property type="match status" value="1"/>
</dbReference>
<keyword evidence="3" id="KW-1003">Cell membrane</keyword>
<feature type="transmembrane region" description="Helical" evidence="8">
    <location>
        <begin position="88"/>
        <end position="107"/>
    </location>
</feature>
<accession>A0AAW2I7P3</accession>
<dbReference type="InterPro" id="IPR020846">
    <property type="entry name" value="MFS_dom"/>
</dbReference>
<dbReference type="InterPro" id="IPR003663">
    <property type="entry name" value="Sugar/inositol_transpt"/>
</dbReference>
<dbReference type="FunFam" id="1.20.1250.20:FF:000218">
    <property type="entry name" value="facilitated trehalose transporter Tret1"/>
    <property type="match status" value="1"/>
</dbReference>
<dbReference type="SUPFAM" id="SSF103473">
    <property type="entry name" value="MFS general substrate transporter"/>
    <property type="match status" value="1"/>
</dbReference>
<evidence type="ECO:0000256" key="1">
    <source>
        <dbReference type="ARBA" id="ARBA00004651"/>
    </source>
</evidence>
<proteinExistence type="predicted"/>
<keyword evidence="4" id="KW-0762">Sugar transport</keyword>
<evidence type="ECO:0000256" key="8">
    <source>
        <dbReference type="SAM" id="Phobius"/>
    </source>
</evidence>
<evidence type="ECO:0000259" key="9">
    <source>
        <dbReference type="PROSITE" id="PS50850"/>
    </source>
</evidence>
<gene>
    <name evidence="10" type="ORF">PYX00_000088</name>
</gene>
<feature type="transmembrane region" description="Helical" evidence="8">
    <location>
        <begin position="145"/>
        <end position="164"/>
    </location>
</feature>
<comment type="subcellular location">
    <subcellularLocation>
        <location evidence="1">Cell membrane</location>
        <topology evidence="1">Multi-pass membrane protein</topology>
    </subcellularLocation>
</comment>